<evidence type="ECO:0000313" key="1">
    <source>
        <dbReference type="EMBL" id="CDJ45596.1"/>
    </source>
</evidence>
<protein>
    <submittedName>
        <fullName evidence="1">Uncharacterized protein</fullName>
    </submittedName>
</protein>
<reference evidence="1" key="2">
    <citation type="submission" date="2013-10" db="EMBL/GenBank/DDBJ databases">
        <authorList>
            <person name="Aslett M."/>
        </authorList>
    </citation>
    <scope>NUCLEOTIDE SEQUENCE [LARGE SCALE GENOMIC DNA]</scope>
    <source>
        <strain evidence="1">Houghton</strain>
    </source>
</reference>
<dbReference type="AlphaFoldDB" id="U6L619"/>
<dbReference type="EMBL" id="HG678407">
    <property type="protein sequence ID" value="CDJ45596.1"/>
    <property type="molecule type" value="Genomic_DNA"/>
</dbReference>
<organism evidence="1 2">
    <name type="scientific">Eimeria tenella</name>
    <name type="common">Coccidian parasite</name>
    <dbReference type="NCBI Taxonomy" id="5802"/>
    <lineage>
        <taxon>Eukaryota</taxon>
        <taxon>Sar</taxon>
        <taxon>Alveolata</taxon>
        <taxon>Apicomplexa</taxon>
        <taxon>Conoidasida</taxon>
        <taxon>Coccidia</taxon>
        <taxon>Eucoccidiorida</taxon>
        <taxon>Eimeriorina</taxon>
        <taxon>Eimeriidae</taxon>
        <taxon>Eimeria</taxon>
    </lineage>
</organism>
<name>U6L619_EIMTE</name>
<dbReference type="OrthoDB" id="348901at2759"/>
<evidence type="ECO:0000313" key="2">
    <source>
        <dbReference type="Proteomes" id="UP000030747"/>
    </source>
</evidence>
<dbReference type="Proteomes" id="UP000030747">
    <property type="component" value="Unassembled WGS sequence"/>
</dbReference>
<dbReference type="RefSeq" id="XP_013236342.1">
    <property type="nucleotide sequence ID" value="XM_013380888.1"/>
</dbReference>
<gene>
    <name evidence="1" type="ORF">ETH_00002150</name>
</gene>
<reference evidence="1" key="1">
    <citation type="submission" date="2013-10" db="EMBL/GenBank/DDBJ databases">
        <title>Genomic analysis of the causative agents of coccidiosis in chickens.</title>
        <authorList>
            <person name="Reid A.J."/>
            <person name="Blake D."/>
            <person name="Billington K."/>
            <person name="Browne H."/>
            <person name="Dunn M."/>
            <person name="Hung S."/>
            <person name="Kawahara F."/>
            <person name="Miranda-Saavedra D."/>
            <person name="Mourier T."/>
            <person name="Nagra H."/>
            <person name="Otto T.D."/>
            <person name="Rawlings N."/>
            <person name="Sanchez A."/>
            <person name="Sanders M."/>
            <person name="Subramaniam C."/>
            <person name="Tay Y."/>
            <person name="Dear P."/>
            <person name="Doerig C."/>
            <person name="Gruber A."/>
            <person name="Parkinson J."/>
            <person name="Shirley M."/>
            <person name="Wan K.L."/>
            <person name="Berriman M."/>
            <person name="Tomley F."/>
            <person name="Pain A."/>
        </authorList>
    </citation>
    <scope>NUCLEOTIDE SEQUENCE [LARGE SCALE GENOMIC DNA]</scope>
    <source>
        <strain evidence="1">Houghton</strain>
    </source>
</reference>
<dbReference type="VEuPathDB" id="ToxoDB:ETH_00002150"/>
<accession>U6L619</accession>
<sequence length="461" mass="50048">REYCVVIDDKTGSISIYPCSRLSFFLQETPEQRAKDFYALQREEMQRGSDGLRVSLHCRSLSLRSLLEVGCHLSPQELKYTNQARLQLQQTGSWVAAAFAARAVPVTEGQIEVSRHLARSAAKPIRSRSEFESFFTKAASSSTAAAAAVAAAAAAAHGIPAALLRKAHAAATAAEAAVISLQEGICSKEIFEEEILPEILRSYYFKSHPLLSSCYITARNAYAALQQDEQKARNKSRVITGGSIRDPSAGLSSTALLKQFSECKDAAAASGPAAAAAAAGVGAAAAAAPPQMLQQMLPRFNPKATCVEELFCLDDLVPLQLLQDGSAQTGTAAAPVLLLLQQQQLDPQQQQQQRQLAHWGEFVAAAAKHAALQKQVGVGSHLSKQLTLQQLARLLKILKFLCVLLKKQKRSFSSQQDLARQLRVGPEPPGHAVTAWLQTEFLKKGFDEKYSMPKEYQTKYC</sequence>
<dbReference type="VEuPathDB" id="ToxoDB:ETH2_0806000"/>
<dbReference type="GeneID" id="25249645"/>
<proteinExistence type="predicted"/>
<feature type="non-terminal residue" evidence="1">
    <location>
        <position position="1"/>
    </location>
</feature>
<keyword evidence="2" id="KW-1185">Reference proteome</keyword>